<accession>A0A9N9WUH5</accession>
<dbReference type="Proteomes" id="UP001153620">
    <property type="component" value="Chromosome 3"/>
</dbReference>
<proteinExistence type="predicted"/>
<feature type="compositionally biased region" description="Low complexity" evidence="1">
    <location>
        <begin position="205"/>
        <end position="230"/>
    </location>
</feature>
<dbReference type="InterPro" id="IPR039872">
    <property type="entry name" value="KIAA0513"/>
</dbReference>
<gene>
    <name evidence="3" type="ORF">CHIRRI_LOCUS9360</name>
</gene>
<dbReference type="InterPro" id="IPR022096">
    <property type="entry name" value="SBF1/SBF2"/>
</dbReference>
<evidence type="ECO:0000313" key="4">
    <source>
        <dbReference type="Proteomes" id="UP001153620"/>
    </source>
</evidence>
<protein>
    <recommendedName>
        <fullName evidence="2">SBF1/SBF2 domain-containing protein</fullName>
    </recommendedName>
</protein>
<reference evidence="3" key="1">
    <citation type="submission" date="2022-01" db="EMBL/GenBank/DDBJ databases">
        <authorList>
            <person name="King R."/>
        </authorList>
    </citation>
    <scope>NUCLEOTIDE SEQUENCE</scope>
</reference>
<evidence type="ECO:0000259" key="2">
    <source>
        <dbReference type="Pfam" id="PF12335"/>
    </source>
</evidence>
<dbReference type="AlphaFoldDB" id="A0A9N9WUH5"/>
<dbReference type="OrthoDB" id="6268344at2759"/>
<reference evidence="3" key="2">
    <citation type="submission" date="2022-10" db="EMBL/GenBank/DDBJ databases">
        <authorList>
            <consortium name="ENA_rothamsted_submissions"/>
            <consortium name="culmorum"/>
            <person name="King R."/>
        </authorList>
    </citation>
    <scope>NUCLEOTIDE SEQUENCE</scope>
</reference>
<sequence>MWHKSESESVGPSCSSISMDCSADEAVFEFMRRFVSILFTDSLAITLELKHQFGQYARVGSGRMWFARFVSAQRTKTKRVSETTFYALIQYFAIVLFECKECEDFLPAKHIMSLCFTFYQEVEVPGCDPYREYLFNYLRDQPIWHTLRFWNAALFYALQKDRVPKTTSALSASANNEASRTMQSNAMEDAKDALLQRDEGKTQPSRSFSETSLTSSTSSSSSDTQHTNTTRSSDSLRLRNIRKINRSKSSTNAGGKDNSFDVDEKKLQDNTNTAFTQLGSLTCNMHAFGLNRDLCSDFLKKQCHILNMSKEQEKLLHDNVNRLYRETDPWREQVHK</sequence>
<organism evidence="3 4">
    <name type="scientific">Chironomus riparius</name>
    <dbReference type="NCBI Taxonomy" id="315576"/>
    <lineage>
        <taxon>Eukaryota</taxon>
        <taxon>Metazoa</taxon>
        <taxon>Ecdysozoa</taxon>
        <taxon>Arthropoda</taxon>
        <taxon>Hexapoda</taxon>
        <taxon>Insecta</taxon>
        <taxon>Pterygota</taxon>
        <taxon>Neoptera</taxon>
        <taxon>Endopterygota</taxon>
        <taxon>Diptera</taxon>
        <taxon>Nematocera</taxon>
        <taxon>Chironomoidea</taxon>
        <taxon>Chironomidae</taxon>
        <taxon>Chironominae</taxon>
        <taxon>Chironomus</taxon>
    </lineage>
</organism>
<dbReference type="PANTHER" id="PTHR13663">
    <property type="entry name" value="SIMILAR TO RIKEN CDNA 6430548M08"/>
    <property type="match status" value="1"/>
</dbReference>
<dbReference type="PANTHER" id="PTHR13663:SF2">
    <property type="entry name" value="SIMILAR TO RIKEN CDNA 6430548M08"/>
    <property type="match status" value="1"/>
</dbReference>
<dbReference type="Pfam" id="PF12335">
    <property type="entry name" value="SBF2"/>
    <property type="match status" value="1"/>
</dbReference>
<evidence type="ECO:0000256" key="1">
    <source>
        <dbReference type="SAM" id="MobiDB-lite"/>
    </source>
</evidence>
<evidence type="ECO:0000313" key="3">
    <source>
        <dbReference type="EMBL" id="CAG9806504.1"/>
    </source>
</evidence>
<dbReference type="EMBL" id="OU895879">
    <property type="protein sequence ID" value="CAG9806504.1"/>
    <property type="molecule type" value="Genomic_DNA"/>
</dbReference>
<feature type="domain" description="SBF1/SBF2" evidence="2">
    <location>
        <begin position="82"/>
        <end position="194"/>
    </location>
</feature>
<feature type="region of interest" description="Disordered" evidence="1">
    <location>
        <begin position="197"/>
        <end position="263"/>
    </location>
</feature>
<name>A0A9N9WUH5_9DIPT</name>
<keyword evidence="4" id="KW-1185">Reference proteome</keyword>